<dbReference type="AlphaFoldDB" id="A0A4Q7ZLH4"/>
<feature type="region of interest" description="Disordered" evidence="1">
    <location>
        <begin position="486"/>
        <end position="554"/>
    </location>
</feature>
<evidence type="ECO:0000256" key="1">
    <source>
        <dbReference type="SAM" id="MobiDB-lite"/>
    </source>
</evidence>
<proteinExistence type="predicted"/>
<comment type="caution">
    <text evidence="2">The sequence shown here is derived from an EMBL/GenBank/DDBJ whole genome shotgun (WGS) entry which is preliminary data.</text>
</comment>
<gene>
    <name evidence="2" type="ORF">EV385_3022</name>
</gene>
<keyword evidence="3" id="KW-1185">Reference proteome</keyword>
<accession>A0A4Q7ZLH4</accession>
<feature type="compositionally biased region" description="Basic and acidic residues" evidence="1">
    <location>
        <begin position="524"/>
        <end position="543"/>
    </location>
</feature>
<dbReference type="Proteomes" id="UP000292564">
    <property type="component" value="Unassembled WGS sequence"/>
</dbReference>
<evidence type="ECO:0000313" key="3">
    <source>
        <dbReference type="Proteomes" id="UP000292564"/>
    </source>
</evidence>
<reference evidence="2 3" key="1">
    <citation type="submission" date="2019-02" db="EMBL/GenBank/DDBJ databases">
        <title>Sequencing the genomes of 1000 actinobacteria strains.</title>
        <authorList>
            <person name="Klenk H.-P."/>
        </authorList>
    </citation>
    <scope>NUCLEOTIDE SEQUENCE [LARGE SCALE GENOMIC DNA]</scope>
    <source>
        <strain evidence="2 3">DSM 45162</strain>
    </source>
</reference>
<evidence type="ECO:0000313" key="2">
    <source>
        <dbReference type="EMBL" id="RZU51213.1"/>
    </source>
</evidence>
<dbReference type="EMBL" id="SHKY01000001">
    <property type="protein sequence ID" value="RZU51213.1"/>
    <property type="molecule type" value="Genomic_DNA"/>
</dbReference>
<dbReference type="OrthoDB" id="3267770at2"/>
<sequence>MAKQWEYLERQPGSKLREPVPDEFFNDASIRDALAAFVREAVQNILDATWDKGEPAWVRFYVSGDEHAVPPGSAARYFEGIWPHLQEAMPEAAEHEGEPCRYLVVEDFNTGGLRGDPAAWVPDLDDRNDFFYFFRAEGKSGKSGSDRGRWGIGKLVFPRASGIRAFFGLTVRAEDHPPGPLLMGQAIAPNHTIDGTPYEPDGWWGKYLGGVHVPVSDRRTINAFKNTWNVVRADDDPGLSIVIPFVVANFDAESLIEAIIQDYFIAILTGELVASVEDGDYEPVQIDHESLPELSADLDDEIRANVTFINAALDIPESHYVQVKEQDGAPAWEPDLVKLDDQHAAKAALAAGELVAFRVPVRVEMKNPRQVSDSYFDVFLQPEPGRRGHALFAREGLIVPRVMCPISGVRAAVLIREESLARMLGDAEGPAHVDWSARSAKFTGNYAHGRDWISFVKKAPAELLRIVQGEEDEEDPTLAADLFSVPAELLGPEPKPDGDGEDGSDEEPTRSGHGQPSEGGAGSGRREGVPPERGRQPRGDGRRSPGGPSRRRIQVSRIDGGFAVEIVGEGAGVETMEVAAAYDVRRGDPFQKWSAEDFKLSALQIEASGGQVIDQYGNTLTVRVDDQGDFRLQVRGFDANRDLKVRARRGGAV</sequence>
<organism evidence="2 3">
    <name type="scientific">Krasilnikovia cinnamomea</name>
    <dbReference type="NCBI Taxonomy" id="349313"/>
    <lineage>
        <taxon>Bacteria</taxon>
        <taxon>Bacillati</taxon>
        <taxon>Actinomycetota</taxon>
        <taxon>Actinomycetes</taxon>
        <taxon>Micromonosporales</taxon>
        <taxon>Micromonosporaceae</taxon>
        <taxon>Krasilnikovia</taxon>
    </lineage>
</organism>
<protein>
    <submittedName>
        <fullName evidence="2">Uncharacterized protein</fullName>
    </submittedName>
</protein>
<dbReference type="RefSeq" id="WP_130510022.1">
    <property type="nucleotide sequence ID" value="NZ_SHKY01000001.1"/>
</dbReference>
<name>A0A4Q7ZLH4_9ACTN</name>